<proteinExistence type="inferred from homology"/>
<keyword evidence="3" id="KW-0547">Nucleotide-binding</keyword>
<evidence type="ECO:0000259" key="5">
    <source>
        <dbReference type="PROSITE" id="PS50893"/>
    </source>
</evidence>
<dbReference type="InterPro" id="IPR003439">
    <property type="entry name" value="ABC_transporter-like_ATP-bd"/>
</dbReference>
<keyword evidence="7" id="KW-1185">Reference proteome</keyword>
<dbReference type="GO" id="GO:0016787">
    <property type="term" value="F:hydrolase activity"/>
    <property type="evidence" value="ECO:0007669"/>
    <property type="project" value="UniProtKB-KW"/>
</dbReference>
<feature type="domain" description="ABC transporter" evidence="5">
    <location>
        <begin position="2"/>
        <end position="229"/>
    </location>
</feature>
<evidence type="ECO:0000256" key="1">
    <source>
        <dbReference type="ARBA" id="ARBA00005417"/>
    </source>
</evidence>
<organism evidence="6 7">
    <name type="scientific">Shewanella khirikhana</name>
    <dbReference type="NCBI Taxonomy" id="1965282"/>
    <lineage>
        <taxon>Bacteria</taxon>
        <taxon>Pseudomonadati</taxon>
        <taxon>Pseudomonadota</taxon>
        <taxon>Gammaproteobacteria</taxon>
        <taxon>Alteromonadales</taxon>
        <taxon>Shewanellaceae</taxon>
        <taxon>Shewanella</taxon>
    </lineage>
</organism>
<name>A0ABM7DSA3_9GAMM</name>
<evidence type="ECO:0000313" key="6">
    <source>
        <dbReference type="EMBL" id="AZQ12585.1"/>
    </source>
</evidence>
<keyword evidence="6" id="KW-0449">Lipoprotein</keyword>
<dbReference type="EMBL" id="CP020373">
    <property type="protein sequence ID" value="AZQ12585.1"/>
    <property type="molecule type" value="Genomic_DNA"/>
</dbReference>
<keyword evidence="2" id="KW-0813">Transport</keyword>
<dbReference type="Gene3D" id="3.40.50.300">
    <property type="entry name" value="P-loop containing nucleotide triphosphate hydrolases"/>
    <property type="match status" value="1"/>
</dbReference>
<accession>A0ABM7DSA3</accession>
<comment type="similarity">
    <text evidence="1">Belongs to the ABC transporter superfamily.</text>
</comment>
<evidence type="ECO:0000256" key="3">
    <source>
        <dbReference type="ARBA" id="ARBA00022741"/>
    </source>
</evidence>
<sequence>MITLEKISKSFANDSLETVALSEVSLTIHEGEFLAIMGTSGSGKSTLLNHLGLLEDADSGHYWFEGSDLYQLSRSARQKFRSNHLGYIFQSFNLIDDLTVYQNVELPLIYQGASRAERQKRVNDVLERLELNHRQQHLPQQLSGGQQQRVAIARALVTRPRVILADEPTGNLDSRIGTEVMGLLQELNREGTTIIMVTHSREHTRYCTRTVEMSDGVLLRESSALAVAS</sequence>
<dbReference type="InterPro" id="IPR027417">
    <property type="entry name" value="P-loop_NTPase"/>
</dbReference>
<keyword evidence="4 6" id="KW-0067">ATP-binding</keyword>
<dbReference type="Pfam" id="PF00005">
    <property type="entry name" value="ABC_tran"/>
    <property type="match status" value="1"/>
</dbReference>
<dbReference type="RefSeq" id="WP_126168751.1">
    <property type="nucleotide sequence ID" value="NZ_CP020373.1"/>
</dbReference>
<dbReference type="PROSITE" id="PS50893">
    <property type="entry name" value="ABC_TRANSPORTER_2"/>
    <property type="match status" value="1"/>
</dbReference>
<keyword evidence="6" id="KW-0378">Hydrolase</keyword>
<evidence type="ECO:0000256" key="4">
    <source>
        <dbReference type="ARBA" id="ARBA00022840"/>
    </source>
</evidence>
<dbReference type="GO" id="GO:0005524">
    <property type="term" value="F:ATP binding"/>
    <property type="evidence" value="ECO:0007669"/>
    <property type="project" value="UniProtKB-KW"/>
</dbReference>
<dbReference type="InterPro" id="IPR017871">
    <property type="entry name" value="ABC_transporter-like_CS"/>
</dbReference>
<dbReference type="InterPro" id="IPR003593">
    <property type="entry name" value="AAA+_ATPase"/>
</dbReference>
<dbReference type="PANTHER" id="PTHR42798">
    <property type="entry name" value="LIPOPROTEIN-RELEASING SYSTEM ATP-BINDING PROTEIN LOLD"/>
    <property type="match status" value="1"/>
</dbReference>
<dbReference type="PROSITE" id="PS00211">
    <property type="entry name" value="ABC_TRANSPORTER_1"/>
    <property type="match status" value="1"/>
</dbReference>
<evidence type="ECO:0000256" key="2">
    <source>
        <dbReference type="ARBA" id="ARBA00022448"/>
    </source>
</evidence>
<reference evidence="7" key="1">
    <citation type="submission" date="2017-03" db="EMBL/GenBank/DDBJ databases">
        <title>Full genome sequence of a non-lethal Shewanella isolate that potentiates virulence of Vibio parahaemolyticus causing acute hepatopancreatic necrosis disease (AHPND) in shrimp.</title>
        <authorList>
            <person name="Prachumwat A."/>
            <person name="Sritunyalucksana K."/>
        </authorList>
    </citation>
    <scope>NUCLEOTIDE SEQUENCE [LARGE SCALE GENOMIC DNA]</scope>
    <source>
        <strain evidence="7">TH2012</strain>
    </source>
</reference>
<dbReference type="InterPro" id="IPR017911">
    <property type="entry name" value="MacB-like_ATP-bd"/>
</dbReference>
<dbReference type="EC" id="3.6.3.-" evidence="6"/>
<evidence type="ECO:0000313" key="7">
    <source>
        <dbReference type="Proteomes" id="UP000278437"/>
    </source>
</evidence>
<dbReference type="SUPFAM" id="SSF52540">
    <property type="entry name" value="P-loop containing nucleoside triphosphate hydrolases"/>
    <property type="match status" value="1"/>
</dbReference>
<dbReference type="Proteomes" id="UP000278437">
    <property type="component" value="Chromosome"/>
</dbReference>
<keyword evidence="6" id="KW-0238">DNA-binding</keyword>
<dbReference type="SMART" id="SM00382">
    <property type="entry name" value="AAA"/>
    <property type="match status" value="1"/>
</dbReference>
<dbReference type="GO" id="GO:0003677">
    <property type="term" value="F:DNA binding"/>
    <property type="evidence" value="ECO:0007669"/>
    <property type="project" value="UniProtKB-KW"/>
</dbReference>
<gene>
    <name evidence="6" type="primary">lolD_4</name>
    <name evidence="6" type="ORF">STH12_03526</name>
</gene>
<dbReference type="PANTHER" id="PTHR42798:SF7">
    <property type="entry name" value="ALPHA-D-RIBOSE 1-METHYLPHOSPHONATE 5-TRIPHOSPHATE SYNTHASE SUBUNIT PHNL"/>
    <property type="match status" value="1"/>
</dbReference>
<dbReference type="CDD" id="cd03255">
    <property type="entry name" value="ABC_MJ0796_LolCDE_FtsE"/>
    <property type="match status" value="1"/>
</dbReference>
<protein>
    <submittedName>
        <fullName evidence="6">Lipoprotein-releasing system ATP-binding protein LolD</fullName>
        <ecNumber evidence="6">3.6.3.-</ecNumber>
    </submittedName>
</protein>